<keyword evidence="2" id="KW-1185">Reference proteome</keyword>
<dbReference type="Proteomes" id="UP001172386">
    <property type="component" value="Unassembled WGS sequence"/>
</dbReference>
<comment type="caution">
    <text evidence="1">The sequence shown here is derived from an EMBL/GenBank/DDBJ whole genome shotgun (WGS) entry which is preliminary data.</text>
</comment>
<keyword evidence="1" id="KW-0413">Isomerase</keyword>
<evidence type="ECO:0000313" key="1">
    <source>
        <dbReference type="EMBL" id="KAJ9663028.1"/>
    </source>
</evidence>
<protein>
    <submittedName>
        <fullName evidence="1">RIBULOSE-phosphate 3-epimerase</fullName>
        <ecNumber evidence="1">5.1.3.1</ecNumber>
    </submittedName>
</protein>
<evidence type="ECO:0000313" key="2">
    <source>
        <dbReference type="Proteomes" id="UP001172386"/>
    </source>
</evidence>
<accession>A0ACC3AI43</accession>
<dbReference type="EMBL" id="JAPDRQ010000011">
    <property type="protein sequence ID" value="KAJ9663028.1"/>
    <property type="molecule type" value="Genomic_DNA"/>
</dbReference>
<proteinExistence type="predicted"/>
<reference evidence="1" key="1">
    <citation type="submission" date="2022-10" db="EMBL/GenBank/DDBJ databases">
        <title>Culturing micro-colonial fungi from biological soil crusts in the Mojave desert and describing Neophaeococcomyces mojavensis, and introducing the new genera and species Taxawa tesnikishii.</title>
        <authorList>
            <person name="Kurbessoian T."/>
            <person name="Stajich J.E."/>
        </authorList>
    </citation>
    <scope>NUCLEOTIDE SEQUENCE</scope>
    <source>
        <strain evidence="1">JES_112</strain>
    </source>
</reference>
<gene>
    <name evidence="1" type="primary">RPE1</name>
    <name evidence="1" type="ORF">H2198_001020</name>
</gene>
<sequence>MAPPTIINPSVLSADFAELGKACRDAMDWGSNWLHLDVMDGFFVPNMTFGASVVGKLRPHVERPKEKGGNGTFDCHMMIMEPMRWASSFRDAGADMYCFHYEAAISSVAAKQPTDKDTTEKCTPKSLIRYIHELGMQAGIAIKPETSVDVLWGILDNGNDIERPDMVLVMTVHPGFGGQKFMASELPKVTALRQKYPNLNIEVDGGLAEGTIDQAAEAGANVIVAGSAVFGAKDPAQVISVLREAVEKRKGGKL</sequence>
<dbReference type="EC" id="5.1.3.1" evidence="1"/>
<organism evidence="1 2">
    <name type="scientific">Neophaeococcomyces mojaviensis</name>
    <dbReference type="NCBI Taxonomy" id="3383035"/>
    <lineage>
        <taxon>Eukaryota</taxon>
        <taxon>Fungi</taxon>
        <taxon>Dikarya</taxon>
        <taxon>Ascomycota</taxon>
        <taxon>Pezizomycotina</taxon>
        <taxon>Eurotiomycetes</taxon>
        <taxon>Chaetothyriomycetidae</taxon>
        <taxon>Chaetothyriales</taxon>
        <taxon>Chaetothyriales incertae sedis</taxon>
        <taxon>Neophaeococcomyces</taxon>
    </lineage>
</organism>
<name>A0ACC3AI43_9EURO</name>